<feature type="signal peptide" evidence="3">
    <location>
        <begin position="1"/>
        <end position="19"/>
    </location>
</feature>
<feature type="region of interest" description="Disordered" evidence="1">
    <location>
        <begin position="17"/>
        <end position="45"/>
    </location>
</feature>
<reference evidence="4 5" key="1">
    <citation type="journal article" date="2020" name="Nature">
        <title>Six reference-quality genomes reveal evolution of bat adaptations.</title>
        <authorList>
            <person name="Jebb D."/>
            <person name="Huang Z."/>
            <person name="Pippel M."/>
            <person name="Hughes G.M."/>
            <person name="Lavrichenko K."/>
            <person name="Devanna P."/>
            <person name="Winkler S."/>
            <person name="Jermiin L.S."/>
            <person name="Skirmuntt E.C."/>
            <person name="Katzourakis A."/>
            <person name="Burkitt-Gray L."/>
            <person name="Ray D.A."/>
            <person name="Sullivan K.A.M."/>
            <person name="Roscito J.G."/>
            <person name="Kirilenko B.M."/>
            <person name="Davalos L.M."/>
            <person name="Corthals A.P."/>
            <person name="Power M.L."/>
            <person name="Jones G."/>
            <person name="Ransome R.D."/>
            <person name="Dechmann D.K.N."/>
            <person name="Locatelli A.G."/>
            <person name="Puechmaille S.J."/>
            <person name="Fedrigo O."/>
            <person name="Jarvis E.D."/>
            <person name="Hiller M."/>
            <person name="Vernes S.C."/>
            <person name="Myers E.W."/>
            <person name="Teeling E.C."/>
        </authorList>
    </citation>
    <scope>NUCLEOTIDE SEQUENCE [LARGE SCALE GENOMIC DNA]</scope>
    <source>
        <strain evidence="4">MRouAeg1</strain>
        <tissue evidence="4">Muscle</tissue>
    </source>
</reference>
<evidence type="ECO:0000256" key="1">
    <source>
        <dbReference type="SAM" id="MobiDB-lite"/>
    </source>
</evidence>
<protein>
    <submittedName>
        <fullName evidence="4">Uncharacterized protein</fullName>
    </submittedName>
</protein>
<feature type="transmembrane region" description="Helical" evidence="2">
    <location>
        <begin position="63"/>
        <end position="82"/>
    </location>
</feature>
<feature type="region of interest" description="Disordered" evidence="1">
    <location>
        <begin position="88"/>
        <end position="159"/>
    </location>
</feature>
<accession>A0A7J8DXQ6</accession>
<sequence>MVEVAGWLALLLSPRHCQSAGPHGPAEDSRLSPARGMPRPRCPLIATRAPPQLLSSSSSASPFAPSFPSFLLLLLLLLLAVSPRVRSLGSRRRQGSPSPPPPTPRSNCRRRRCRRSARGRRRRRAPTADTASPGPRGRIAWAGPPENHSHLQSPAKLPPSSSWRNTFLGGSAGFCVISSRAEISPSWRSGTGLGPGGGGGRGRTGAGGGGAAVPAGPAWASGLWRLLLPFVPYIHLSAFSCS</sequence>
<gene>
    <name evidence="4" type="ORF">HJG63_008391</name>
</gene>
<dbReference type="Proteomes" id="UP000593571">
    <property type="component" value="Unassembled WGS sequence"/>
</dbReference>
<dbReference type="AlphaFoldDB" id="A0A7J8DXQ6"/>
<comment type="caution">
    <text evidence="4">The sequence shown here is derived from an EMBL/GenBank/DDBJ whole genome shotgun (WGS) entry which is preliminary data.</text>
</comment>
<feature type="compositionally biased region" description="Basic residues" evidence="1">
    <location>
        <begin position="107"/>
        <end position="125"/>
    </location>
</feature>
<keyword evidence="3" id="KW-0732">Signal</keyword>
<organism evidence="4 5">
    <name type="scientific">Rousettus aegyptiacus</name>
    <name type="common">Egyptian fruit bat</name>
    <name type="synonym">Pteropus aegyptiacus</name>
    <dbReference type="NCBI Taxonomy" id="9407"/>
    <lineage>
        <taxon>Eukaryota</taxon>
        <taxon>Metazoa</taxon>
        <taxon>Chordata</taxon>
        <taxon>Craniata</taxon>
        <taxon>Vertebrata</taxon>
        <taxon>Euteleostomi</taxon>
        <taxon>Mammalia</taxon>
        <taxon>Eutheria</taxon>
        <taxon>Laurasiatheria</taxon>
        <taxon>Chiroptera</taxon>
        <taxon>Yinpterochiroptera</taxon>
        <taxon>Pteropodoidea</taxon>
        <taxon>Pteropodidae</taxon>
        <taxon>Rousettinae</taxon>
        <taxon>Rousettus</taxon>
    </lineage>
</organism>
<keyword evidence="2" id="KW-0472">Membrane</keyword>
<proteinExistence type="predicted"/>
<evidence type="ECO:0000313" key="4">
    <source>
        <dbReference type="EMBL" id="KAF6427923.1"/>
    </source>
</evidence>
<evidence type="ECO:0000313" key="5">
    <source>
        <dbReference type="Proteomes" id="UP000593571"/>
    </source>
</evidence>
<name>A0A7J8DXQ6_ROUAE</name>
<evidence type="ECO:0000256" key="3">
    <source>
        <dbReference type="SAM" id="SignalP"/>
    </source>
</evidence>
<dbReference type="EMBL" id="JACASE010000011">
    <property type="protein sequence ID" value="KAF6427923.1"/>
    <property type="molecule type" value="Genomic_DNA"/>
</dbReference>
<feature type="chain" id="PRO_5029557108" evidence="3">
    <location>
        <begin position="20"/>
        <end position="242"/>
    </location>
</feature>
<feature type="region of interest" description="Disordered" evidence="1">
    <location>
        <begin position="186"/>
        <end position="211"/>
    </location>
</feature>
<keyword evidence="5" id="KW-1185">Reference proteome</keyword>
<feature type="compositionally biased region" description="Gly residues" evidence="1">
    <location>
        <begin position="191"/>
        <end position="211"/>
    </location>
</feature>
<keyword evidence="2" id="KW-0812">Transmembrane</keyword>
<keyword evidence="2" id="KW-1133">Transmembrane helix</keyword>
<evidence type="ECO:0000256" key="2">
    <source>
        <dbReference type="SAM" id="Phobius"/>
    </source>
</evidence>